<dbReference type="Proteomes" id="UP000298782">
    <property type="component" value="Chromosome"/>
</dbReference>
<sequence>MKKFLIAPSILSANFACLGEDVQNVIKSGGDMIHFDVMDNYYVPNLTIGPKVLESLRNYNITVPIDVHLMAKSTDRLILDFIRSGADYITIHPESTEHLDHTINLIKDNDCQVGVAFNPATPLCYLDYIIDKIDLILLMSVNPGFSGQNFIKNSLKKIRKVRKLLERKNINIPLQVDGGIKVKNILDIARSGADIFVIGSAIFNSSNYAQTIMNFRKELIKFHNIK</sequence>
<evidence type="ECO:0000256" key="7">
    <source>
        <dbReference type="ARBA" id="ARBA00013188"/>
    </source>
</evidence>
<dbReference type="EC" id="5.1.3.1" evidence="7 10"/>
<dbReference type="GO" id="GO:0004750">
    <property type="term" value="F:D-ribulose-phosphate 3-epimerase activity"/>
    <property type="evidence" value="ECO:0007669"/>
    <property type="project" value="UniProtKB-UniRule"/>
</dbReference>
<keyword evidence="13" id="KW-0464">Manganese</keyword>
<comment type="cofactor">
    <cofactor evidence="5">
        <name>Fe(2+)</name>
        <dbReference type="ChEBI" id="CHEBI:29033"/>
    </cofactor>
</comment>
<dbReference type="InterPro" id="IPR013785">
    <property type="entry name" value="Aldolase_TIM"/>
</dbReference>
<evidence type="ECO:0000256" key="2">
    <source>
        <dbReference type="ARBA" id="ARBA00001936"/>
    </source>
</evidence>
<keyword evidence="10 11" id="KW-0119">Carbohydrate metabolism</keyword>
<reference evidence="15 16" key="2">
    <citation type="submission" date="2019-05" db="EMBL/GenBank/DDBJ databases">
        <title>Genome evolution of the obligate endosymbiont Buchnera aphidicola.</title>
        <authorList>
            <person name="Moran N.A."/>
        </authorList>
    </citation>
    <scope>NUCLEOTIDE SEQUENCE [LARGE SCALE GENOMIC DNA]</scope>
    <source>
        <strain evidence="15 16">Tca</strain>
    </source>
</reference>
<evidence type="ECO:0000256" key="1">
    <source>
        <dbReference type="ARBA" id="ARBA00001782"/>
    </source>
</evidence>
<feature type="binding site" evidence="10 14">
    <location>
        <position position="9"/>
    </location>
    <ligand>
        <name>substrate</name>
    </ligand>
</feature>
<comment type="pathway">
    <text evidence="10">Carbohydrate degradation.</text>
</comment>
<feature type="binding site" evidence="10 14">
    <location>
        <begin position="199"/>
        <end position="200"/>
    </location>
    <ligand>
        <name>substrate</name>
    </ligand>
</feature>
<dbReference type="FunFam" id="3.20.20.70:FF:000004">
    <property type="entry name" value="Ribulose-phosphate 3-epimerase"/>
    <property type="match status" value="1"/>
</dbReference>
<protein>
    <recommendedName>
        <fullName evidence="7 10">Ribulose-phosphate 3-epimerase</fullName>
        <ecNumber evidence="7 10">5.1.3.1</ecNumber>
    </recommendedName>
</protein>
<evidence type="ECO:0000256" key="10">
    <source>
        <dbReference type="HAMAP-Rule" id="MF_02227"/>
    </source>
</evidence>
<name>A0A4D6YAQ2_9GAMM</name>
<evidence type="ECO:0000256" key="12">
    <source>
        <dbReference type="PIRSR" id="PIRSR001461-1"/>
    </source>
</evidence>
<keyword evidence="8 10" id="KW-0479">Metal-binding</keyword>
<dbReference type="CDD" id="cd00429">
    <property type="entry name" value="RPE"/>
    <property type="match status" value="1"/>
</dbReference>
<dbReference type="GO" id="GO:0046872">
    <property type="term" value="F:metal ion binding"/>
    <property type="evidence" value="ECO:0007669"/>
    <property type="project" value="UniProtKB-UniRule"/>
</dbReference>
<dbReference type="PIRSF" id="PIRSF001461">
    <property type="entry name" value="RPE"/>
    <property type="match status" value="1"/>
</dbReference>
<evidence type="ECO:0000256" key="5">
    <source>
        <dbReference type="ARBA" id="ARBA00001954"/>
    </source>
</evidence>
<evidence type="ECO:0000256" key="13">
    <source>
        <dbReference type="PIRSR" id="PIRSR001461-2"/>
    </source>
</evidence>
<feature type="binding site" evidence="10 13">
    <location>
        <position position="34"/>
    </location>
    <ligand>
        <name>a divalent metal cation</name>
        <dbReference type="ChEBI" id="CHEBI:60240"/>
    </ligand>
</feature>
<dbReference type="InterPro" id="IPR026019">
    <property type="entry name" value="Ribul_P_3_epim"/>
</dbReference>
<proteinExistence type="inferred from homology"/>
<evidence type="ECO:0000256" key="14">
    <source>
        <dbReference type="PIRSR" id="PIRSR001461-3"/>
    </source>
</evidence>
<evidence type="ECO:0000256" key="4">
    <source>
        <dbReference type="ARBA" id="ARBA00001947"/>
    </source>
</evidence>
<feature type="binding site" evidence="10 13">
    <location>
        <position position="68"/>
    </location>
    <ligand>
        <name>a divalent metal cation</name>
        <dbReference type="ChEBI" id="CHEBI:60240"/>
    </ligand>
</feature>
<dbReference type="NCBIfam" id="NF004076">
    <property type="entry name" value="PRK05581.1-4"/>
    <property type="match status" value="1"/>
</dbReference>
<evidence type="ECO:0000313" key="15">
    <source>
        <dbReference type="EMBL" id="QCI26937.1"/>
    </source>
</evidence>
<comment type="cofactor">
    <cofactor evidence="3">
        <name>Co(2+)</name>
        <dbReference type="ChEBI" id="CHEBI:48828"/>
    </cofactor>
</comment>
<dbReference type="PANTHER" id="PTHR11749">
    <property type="entry name" value="RIBULOSE-5-PHOSPHATE-3-EPIMERASE"/>
    <property type="match status" value="1"/>
</dbReference>
<dbReference type="RefSeq" id="WP_158353780.1">
    <property type="nucleotide sequence ID" value="NZ_CP034852.1"/>
</dbReference>
<comment type="cofactor">
    <cofactor evidence="4">
        <name>Zn(2+)</name>
        <dbReference type="ChEBI" id="CHEBI:29105"/>
    </cofactor>
</comment>
<evidence type="ECO:0000256" key="11">
    <source>
        <dbReference type="PIRNR" id="PIRNR001461"/>
    </source>
</evidence>
<reference evidence="15 16" key="1">
    <citation type="submission" date="2018-12" db="EMBL/GenBank/DDBJ databases">
        <authorList>
            <person name="Chong R.A."/>
        </authorList>
    </citation>
    <scope>NUCLEOTIDE SEQUENCE [LARGE SCALE GENOMIC DNA]</scope>
    <source>
        <strain evidence="15 16">Tca</strain>
    </source>
</reference>
<dbReference type="GO" id="GO:0005737">
    <property type="term" value="C:cytoplasm"/>
    <property type="evidence" value="ECO:0007669"/>
    <property type="project" value="UniProtKB-ARBA"/>
</dbReference>
<evidence type="ECO:0000256" key="9">
    <source>
        <dbReference type="ARBA" id="ARBA00023235"/>
    </source>
</evidence>
<keyword evidence="13" id="KW-0170">Cobalt</keyword>
<dbReference type="PROSITE" id="PS01086">
    <property type="entry name" value="RIBUL_P_3_EPIMER_2"/>
    <property type="match status" value="1"/>
</dbReference>
<feature type="binding site" evidence="10 14">
    <location>
        <begin position="144"/>
        <end position="147"/>
    </location>
    <ligand>
        <name>substrate</name>
    </ligand>
</feature>
<dbReference type="Pfam" id="PF00834">
    <property type="entry name" value="Ribul_P_3_epim"/>
    <property type="match status" value="1"/>
</dbReference>
<dbReference type="GO" id="GO:0006098">
    <property type="term" value="P:pentose-phosphate shunt"/>
    <property type="evidence" value="ECO:0007669"/>
    <property type="project" value="UniProtKB-UniRule"/>
</dbReference>
<gene>
    <name evidence="10 15" type="primary">rpe</name>
    <name evidence="15" type="ORF">D9V80_02145</name>
</gene>
<evidence type="ECO:0000256" key="8">
    <source>
        <dbReference type="ARBA" id="ARBA00022723"/>
    </source>
</evidence>
<dbReference type="Gene3D" id="3.20.20.70">
    <property type="entry name" value="Aldolase class I"/>
    <property type="match status" value="1"/>
</dbReference>
<comment type="similarity">
    <text evidence="6 10 11">Belongs to the ribulose-phosphate 3-epimerase family.</text>
</comment>
<organism evidence="15 16">
    <name type="scientific">Buchnera aphidicola</name>
    <name type="common">Thelaxes californica</name>
    <dbReference type="NCBI Taxonomy" id="1315998"/>
    <lineage>
        <taxon>Bacteria</taxon>
        <taxon>Pseudomonadati</taxon>
        <taxon>Pseudomonadota</taxon>
        <taxon>Gammaproteobacteria</taxon>
        <taxon>Enterobacterales</taxon>
        <taxon>Erwiniaceae</taxon>
        <taxon>Buchnera</taxon>
    </lineage>
</organism>
<feature type="binding site" evidence="10 13">
    <location>
        <position position="177"/>
    </location>
    <ligand>
        <name>a divalent metal cation</name>
        <dbReference type="ChEBI" id="CHEBI:60240"/>
    </ligand>
</feature>
<evidence type="ECO:0000313" key="16">
    <source>
        <dbReference type="Proteomes" id="UP000298782"/>
    </source>
</evidence>
<feature type="binding site" evidence="10 13">
    <location>
        <position position="36"/>
    </location>
    <ligand>
        <name>a divalent metal cation</name>
        <dbReference type="ChEBI" id="CHEBI:60240"/>
    </ligand>
</feature>
<evidence type="ECO:0000256" key="6">
    <source>
        <dbReference type="ARBA" id="ARBA00009541"/>
    </source>
</evidence>
<dbReference type="OrthoDB" id="1645589at2"/>
<accession>A0A4D6YAQ2</accession>
<keyword evidence="16" id="KW-1185">Reference proteome</keyword>
<evidence type="ECO:0000256" key="3">
    <source>
        <dbReference type="ARBA" id="ARBA00001941"/>
    </source>
</evidence>
<dbReference type="NCBIfam" id="TIGR01163">
    <property type="entry name" value="rpe"/>
    <property type="match status" value="1"/>
</dbReference>
<comment type="cofactor">
    <cofactor evidence="10 13">
        <name>a divalent metal cation</name>
        <dbReference type="ChEBI" id="CHEBI:60240"/>
    </cofactor>
    <text evidence="10 13">Binds 1 divalent metal cation per subunit.</text>
</comment>
<dbReference type="PROSITE" id="PS01085">
    <property type="entry name" value="RIBUL_P_3_EPIMER_1"/>
    <property type="match status" value="1"/>
</dbReference>
<dbReference type="InterPro" id="IPR011060">
    <property type="entry name" value="RibuloseP-bd_barrel"/>
</dbReference>
<dbReference type="HAMAP" id="MF_02227">
    <property type="entry name" value="RPE"/>
    <property type="match status" value="1"/>
</dbReference>
<dbReference type="SUPFAM" id="SSF51366">
    <property type="entry name" value="Ribulose-phoshate binding barrel"/>
    <property type="match status" value="1"/>
</dbReference>
<feature type="active site" description="Proton acceptor" evidence="10 12">
    <location>
        <position position="36"/>
    </location>
</feature>
<feature type="binding site" evidence="10">
    <location>
        <begin position="177"/>
        <end position="179"/>
    </location>
    <ligand>
        <name>substrate</name>
    </ligand>
</feature>
<comment type="catalytic activity">
    <reaction evidence="1 10 11">
        <text>D-ribulose 5-phosphate = D-xylulose 5-phosphate</text>
        <dbReference type="Rhea" id="RHEA:13677"/>
        <dbReference type="ChEBI" id="CHEBI:57737"/>
        <dbReference type="ChEBI" id="CHEBI:58121"/>
        <dbReference type="EC" id="5.1.3.1"/>
    </reaction>
</comment>
<keyword evidence="9 10" id="KW-0413">Isomerase</keyword>
<feature type="binding site" evidence="14">
    <location>
        <position position="179"/>
    </location>
    <ligand>
        <name>substrate</name>
    </ligand>
</feature>
<dbReference type="InterPro" id="IPR000056">
    <property type="entry name" value="Ribul_P_3_epim-like"/>
</dbReference>
<dbReference type="EMBL" id="CP034852">
    <property type="protein sequence ID" value="QCI26937.1"/>
    <property type="molecule type" value="Genomic_DNA"/>
</dbReference>
<feature type="active site" description="Proton donor" evidence="10 12">
    <location>
        <position position="177"/>
    </location>
</feature>
<comment type="function">
    <text evidence="10">Catalyzes the reversible epimerization of D-ribulose 5-phosphate to D-xylulose 5-phosphate.</text>
</comment>
<comment type="cofactor">
    <cofactor evidence="2">
        <name>Mn(2+)</name>
        <dbReference type="ChEBI" id="CHEBI:29035"/>
    </cofactor>
</comment>
<keyword evidence="13" id="KW-0862">Zinc</keyword>
<feature type="binding site" evidence="10 14">
    <location>
        <position position="68"/>
    </location>
    <ligand>
        <name>substrate</name>
    </ligand>
</feature>
<dbReference type="AlphaFoldDB" id="A0A4D6YAQ2"/>
<dbReference type="GO" id="GO:0019323">
    <property type="term" value="P:pentose catabolic process"/>
    <property type="evidence" value="ECO:0007669"/>
    <property type="project" value="UniProtKB-UniRule"/>
</dbReference>